<reference evidence="2 3" key="1">
    <citation type="submission" date="2010-08" db="EMBL/GenBank/DDBJ databases">
        <title>The draft genome of Desulfovibrio fructosovorans JJ.</title>
        <authorList>
            <consortium name="US DOE Joint Genome Institute (JGI-PGF)"/>
            <person name="Lucas S."/>
            <person name="Copeland A."/>
            <person name="Lapidus A."/>
            <person name="Cheng J.-F."/>
            <person name="Bruce D."/>
            <person name="Goodwin L."/>
            <person name="Pitluck S."/>
            <person name="Land M.L."/>
            <person name="Hauser L."/>
            <person name="Chang Y.-J."/>
            <person name="Jeffries C."/>
            <person name="Wall J.D."/>
            <person name="Stahl D.A."/>
            <person name="Arkin A.P."/>
            <person name="Dehal P."/>
            <person name="Stolyar S.M."/>
            <person name="Hazen T.C."/>
            <person name="Woyke T.J."/>
        </authorList>
    </citation>
    <scope>NUCLEOTIDE SEQUENCE [LARGE SCALE GENOMIC DNA]</scope>
    <source>
        <strain evidence="2 3">JJ</strain>
    </source>
</reference>
<feature type="transmembrane region" description="Helical" evidence="1">
    <location>
        <begin position="86"/>
        <end position="107"/>
    </location>
</feature>
<dbReference type="EMBL" id="AECZ01000003">
    <property type="protein sequence ID" value="EFL52616.1"/>
    <property type="molecule type" value="Genomic_DNA"/>
</dbReference>
<evidence type="ECO:0000313" key="2">
    <source>
        <dbReference type="EMBL" id="EFL52616.1"/>
    </source>
</evidence>
<evidence type="ECO:0000256" key="1">
    <source>
        <dbReference type="SAM" id="Phobius"/>
    </source>
</evidence>
<name>E1JSY3_SOLFR</name>
<keyword evidence="3" id="KW-1185">Reference proteome</keyword>
<sequence>MPPLLVGLFFAIAFVFLGNIICKKTEADQSTYTYICFLSGLNSVYTLVLTGIPLPFIISLLWAALVLSGLFYLYKRQRWPFKIASSFLWLILLSAPFLYILCVQPIYNWDARSIWFFHGKILYYAHRLGNHIGFERALSIGYDAHMDYPKLVSSLSALAAQTIGFWNEYIPKASLVTLFLLGLIGLSSLRILSLASKSMLLTAWIIITYYNAPGQTMDAWLSFYSMLSVLFFLEFFEYKESSSFACCIITSLLLLSLKNEGNAIFIILIILYASIFYIQRSTVRLCMEFKQDWLIYLIALIPIILWETRKIEMRLHVDLDLYSSNALEHLSSRANLSTVYEFSYYLFYVCNLFLTPLTICFAIILPSLFSIQRIWKIKIFRYSIIIASSFFLMYTLTLSWVYFTTHHEFTWHLANSAIRVIQPIKLIGFVPLALFFSVREKIRG</sequence>
<comment type="caution">
    <text evidence="2">The sequence shown here is derived from an EMBL/GenBank/DDBJ whole genome shotgun (WGS) entry which is preliminary data.</text>
</comment>
<evidence type="ECO:0000313" key="3">
    <source>
        <dbReference type="Proteomes" id="UP000006250"/>
    </source>
</evidence>
<accession>E1JSY3</accession>
<dbReference type="Proteomes" id="UP000006250">
    <property type="component" value="Unassembled WGS sequence"/>
</dbReference>
<keyword evidence="1" id="KW-1133">Transmembrane helix</keyword>
<feature type="transmembrane region" description="Helical" evidence="1">
    <location>
        <begin position="263"/>
        <end position="281"/>
    </location>
</feature>
<protein>
    <recommendedName>
        <fullName evidence="4">Glycosyltransferase RgtA/B/C/D-like domain-containing protein</fullName>
    </recommendedName>
</protein>
<organism evidence="2 3">
    <name type="scientific">Solidesulfovibrio fructosivorans JJ]</name>
    <dbReference type="NCBI Taxonomy" id="596151"/>
    <lineage>
        <taxon>Bacteria</taxon>
        <taxon>Pseudomonadati</taxon>
        <taxon>Thermodesulfobacteriota</taxon>
        <taxon>Desulfovibrionia</taxon>
        <taxon>Desulfovibrionales</taxon>
        <taxon>Desulfovibrionaceae</taxon>
        <taxon>Solidesulfovibrio</taxon>
    </lineage>
</organism>
<feature type="transmembrane region" description="Helical" evidence="1">
    <location>
        <begin position="219"/>
        <end position="236"/>
    </location>
</feature>
<gene>
    <name evidence="2" type="ORF">DesfrDRAFT_0722</name>
</gene>
<dbReference type="eggNOG" id="ENOG503447X">
    <property type="taxonomic scope" value="Bacteria"/>
</dbReference>
<feature type="transmembrane region" description="Helical" evidence="1">
    <location>
        <begin position="420"/>
        <end position="438"/>
    </location>
</feature>
<keyword evidence="1" id="KW-0472">Membrane</keyword>
<feature type="transmembrane region" description="Helical" evidence="1">
    <location>
        <begin position="178"/>
        <end position="207"/>
    </location>
</feature>
<feature type="transmembrane region" description="Helical" evidence="1">
    <location>
        <begin position="293"/>
        <end position="309"/>
    </location>
</feature>
<feature type="transmembrane region" description="Helical" evidence="1">
    <location>
        <begin position="345"/>
        <end position="368"/>
    </location>
</feature>
<evidence type="ECO:0008006" key="4">
    <source>
        <dbReference type="Google" id="ProtNLM"/>
    </source>
</evidence>
<feature type="transmembrane region" description="Helical" evidence="1">
    <location>
        <begin position="380"/>
        <end position="400"/>
    </location>
</feature>
<feature type="transmembrane region" description="Helical" evidence="1">
    <location>
        <begin position="46"/>
        <end position="74"/>
    </location>
</feature>
<keyword evidence="1" id="KW-0812">Transmembrane</keyword>
<proteinExistence type="predicted"/>
<dbReference type="AlphaFoldDB" id="E1JSY3"/>